<evidence type="ECO:0000256" key="1">
    <source>
        <dbReference type="ARBA" id="ARBA00010982"/>
    </source>
</evidence>
<proteinExistence type="inferred from homology"/>
<accession>A0ABU5QPI9</accession>
<dbReference type="InterPro" id="IPR002155">
    <property type="entry name" value="Thiolase"/>
</dbReference>
<evidence type="ECO:0000313" key="13">
    <source>
        <dbReference type="Proteomes" id="UP001304671"/>
    </source>
</evidence>
<dbReference type="Gene3D" id="3.40.47.10">
    <property type="match status" value="1"/>
</dbReference>
<dbReference type="CDD" id="cd00751">
    <property type="entry name" value="thiolase"/>
    <property type="match status" value="1"/>
</dbReference>
<dbReference type="PROSITE" id="PS00099">
    <property type="entry name" value="THIOLASE_3"/>
    <property type="match status" value="1"/>
</dbReference>
<feature type="domain" description="Thiolase C-terminal" evidence="11">
    <location>
        <begin position="272"/>
        <end position="392"/>
    </location>
</feature>
<evidence type="ECO:0000313" key="12">
    <source>
        <dbReference type="EMBL" id="MEA5258990.1"/>
    </source>
</evidence>
<dbReference type="GO" id="GO:0003988">
    <property type="term" value="F:acetyl-CoA C-acyltransferase activity"/>
    <property type="evidence" value="ECO:0007669"/>
    <property type="project" value="UniProtKB-EC"/>
</dbReference>
<evidence type="ECO:0000256" key="8">
    <source>
        <dbReference type="ARBA" id="ARBA00023315"/>
    </source>
</evidence>
<protein>
    <recommendedName>
        <fullName evidence="3">acetyl-CoA C-acetyltransferase</fullName>
        <ecNumber evidence="3">2.3.1.9</ecNumber>
    </recommendedName>
</protein>
<dbReference type="InterPro" id="IPR020617">
    <property type="entry name" value="Thiolase_C"/>
</dbReference>
<dbReference type="EMBL" id="JAYFUL010000023">
    <property type="protein sequence ID" value="MEA5258990.1"/>
    <property type="molecule type" value="Genomic_DNA"/>
</dbReference>
<dbReference type="Proteomes" id="UP001304671">
    <property type="component" value="Unassembled WGS sequence"/>
</dbReference>
<feature type="domain" description="Thiolase N-terminal" evidence="10">
    <location>
        <begin position="6"/>
        <end position="262"/>
    </location>
</feature>
<evidence type="ECO:0000256" key="3">
    <source>
        <dbReference type="ARBA" id="ARBA00012705"/>
    </source>
</evidence>
<comment type="subunit">
    <text evidence="2">Homotetramer.</text>
</comment>
<dbReference type="Pfam" id="PF02803">
    <property type="entry name" value="Thiolase_C"/>
    <property type="match status" value="1"/>
</dbReference>
<comment type="similarity">
    <text evidence="1 9">Belongs to the thiolase-like superfamily. Thiolase family.</text>
</comment>
<evidence type="ECO:0000256" key="2">
    <source>
        <dbReference type="ARBA" id="ARBA00011881"/>
    </source>
</evidence>
<dbReference type="PIRSF" id="PIRSF000429">
    <property type="entry name" value="Ac-CoA_Ac_transf"/>
    <property type="match status" value="1"/>
</dbReference>
<evidence type="ECO:0000256" key="9">
    <source>
        <dbReference type="RuleBase" id="RU003557"/>
    </source>
</evidence>
<evidence type="ECO:0000259" key="11">
    <source>
        <dbReference type="Pfam" id="PF02803"/>
    </source>
</evidence>
<dbReference type="PANTHER" id="PTHR18919">
    <property type="entry name" value="ACETYL-COA C-ACYLTRANSFERASE"/>
    <property type="match status" value="1"/>
</dbReference>
<name>A0ABU5QPI9_9BACT</name>
<evidence type="ECO:0000259" key="10">
    <source>
        <dbReference type="Pfam" id="PF00108"/>
    </source>
</evidence>
<keyword evidence="8 9" id="KW-0012">Acyltransferase</keyword>
<dbReference type="EC" id="2.3.1.9" evidence="3"/>
<dbReference type="InterPro" id="IPR020610">
    <property type="entry name" value="Thiolase_AS"/>
</dbReference>
<dbReference type="InterPro" id="IPR020613">
    <property type="entry name" value="Thiolase_CS"/>
</dbReference>
<evidence type="ECO:0000256" key="4">
    <source>
        <dbReference type="ARBA" id="ARBA00022679"/>
    </source>
</evidence>
<keyword evidence="13" id="KW-1185">Reference proteome</keyword>
<organism evidence="12 13">
    <name type="scientific">Arcicella aquatica</name>
    <dbReference type="NCBI Taxonomy" id="217141"/>
    <lineage>
        <taxon>Bacteria</taxon>
        <taxon>Pseudomonadati</taxon>
        <taxon>Bacteroidota</taxon>
        <taxon>Cytophagia</taxon>
        <taxon>Cytophagales</taxon>
        <taxon>Flectobacillaceae</taxon>
        <taxon>Arcicella</taxon>
    </lineage>
</organism>
<dbReference type="RefSeq" id="WP_323250489.1">
    <property type="nucleotide sequence ID" value="NZ_JAYFUL010000023.1"/>
</dbReference>
<reference evidence="12 13" key="1">
    <citation type="submission" date="2023-12" db="EMBL/GenBank/DDBJ databases">
        <title>Novel species of the genus Arcicella isolated from rivers.</title>
        <authorList>
            <person name="Lu H."/>
        </authorList>
    </citation>
    <scope>NUCLEOTIDE SEQUENCE [LARGE SCALE GENOMIC DNA]</scope>
    <source>
        <strain evidence="12 13">LMG 21963</strain>
    </source>
</reference>
<keyword evidence="6" id="KW-0809">Transit peptide</keyword>
<dbReference type="PANTHER" id="PTHR18919:SF156">
    <property type="entry name" value="ACETYL-COA ACETYLTRANSFERASE, MITOCHONDRIAL"/>
    <property type="match status" value="1"/>
</dbReference>
<comment type="caution">
    <text evidence="12">The sequence shown here is derived from an EMBL/GenBank/DDBJ whole genome shotgun (WGS) entry which is preliminary data.</text>
</comment>
<evidence type="ECO:0000256" key="5">
    <source>
        <dbReference type="ARBA" id="ARBA00022723"/>
    </source>
</evidence>
<keyword evidence="7" id="KW-0630">Potassium</keyword>
<evidence type="ECO:0000256" key="7">
    <source>
        <dbReference type="ARBA" id="ARBA00022958"/>
    </source>
</evidence>
<dbReference type="SUPFAM" id="SSF53901">
    <property type="entry name" value="Thiolase-like"/>
    <property type="match status" value="2"/>
</dbReference>
<dbReference type="PROSITE" id="PS00737">
    <property type="entry name" value="THIOLASE_2"/>
    <property type="match status" value="1"/>
</dbReference>
<keyword evidence="4 9" id="KW-0808">Transferase</keyword>
<dbReference type="InterPro" id="IPR020616">
    <property type="entry name" value="Thiolase_N"/>
</dbReference>
<dbReference type="Pfam" id="PF00108">
    <property type="entry name" value="Thiolase_N"/>
    <property type="match status" value="1"/>
</dbReference>
<gene>
    <name evidence="12" type="ORF">VB264_14435</name>
</gene>
<dbReference type="InterPro" id="IPR016039">
    <property type="entry name" value="Thiolase-like"/>
</dbReference>
<evidence type="ECO:0000256" key="6">
    <source>
        <dbReference type="ARBA" id="ARBA00022946"/>
    </source>
</evidence>
<sequence length="393" mass="41751">MNTQEVYIMSAVRTPIGSFGGVLSSLSATQLGSIAIKAAVEKAKIKPESVEEVLMGNVVSANIGQAPARQAALGAGLSPQARCTTINKVCASGTKSIMLAAQSIMLGQADIVVAGGMESMSNAPFYVPNARFGYKYGSSVLVDGLEKDGLTDAYENCAMGFFADRTARKYGISREAQDGYTIDSYKRSAQASENGLFKDEIIPVEVKTKQGSIFITEDEEYKKVKFEKIPDLKPIFEKRGTVTAASSSNLSDGASALVLMSKKKADKLGLLPIAKIIGMADAEQEPEFFTTTPTVALPKAIKMANLIKEEIDYFEVNEAFSVVPLAFEKILDIPHKKVNINGGAVSLGHPLGASGARIVTTLIWILKQKNARYGAAGICNGGGGASSIVIERM</sequence>
<keyword evidence="5" id="KW-0479">Metal-binding</keyword>
<dbReference type="NCBIfam" id="TIGR01930">
    <property type="entry name" value="AcCoA-C-Actrans"/>
    <property type="match status" value="1"/>
</dbReference>